<dbReference type="Gene3D" id="3.40.50.1010">
    <property type="entry name" value="5'-nuclease"/>
    <property type="match status" value="1"/>
</dbReference>
<dbReference type="CDD" id="cd09871">
    <property type="entry name" value="PIN_MtVapC28-VapC30-like"/>
    <property type="match status" value="1"/>
</dbReference>
<evidence type="ECO:0000256" key="5">
    <source>
        <dbReference type="HAMAP-Rule" id="MF_00265"/>
    </source>
</evidence>
<dbReference type="EMBL" id="JTHG01000014">
    <property type="protein sequence ID" value="KMO26524.1"/>
    <property type="molecule type" value="Genomic_DNA"/>
</dbReference>
<evidence type="ECO:0000313" key="8">
    <source>
        <dbReference type="Proteomes" id="UP000036471"/>
    </source>
</evidence>
<accession>A0ABR5HIL3</accession>
<evidence type="ECO:0000259" key="6">
    <source>
        <dbReference type="Pfam" id="PF01850"/>
    </source>
</evidence>
<dbReference type="InterPro" id="IPR002716">
    <property type="entry name" value="PIN_dom"/>
</dbReference>
<comment type="caution">
    <text evidence="5">Lacks conserved residue(s) required for the propagation of feature annotation.</text>
</comment>
<proteinExistence type="inferred from homology"/>
<comment type="cofactor">
    <cofactor evidence="5">
        <name>Mg(2+)</name>
        <dbReference type="ChEBI" id="CHEBI:18420"/>
    </cofactor>
</comment>
<evidence type="ECO:0000256" key="1">
    <source>
        <dbReference type="ARBA" id="ARBA00022649"/>
    </source>
</evidence>
<keyword evidence="2 5" id="KW-0540">Nuclease</keyword>
<evidence type="ECO:0000313" key="7">
    <source>
        <dbReference type="EMBL" id="KMO26524.1"/>
    </source>
</evidence>
<organism evidence="7 8">
    <name type="scientific">Methylobacterium indicum</name>
    <dbReference type="NCBI Taxonomy" id="1775910"/>
    <lineage>
        <taxon>Bacteria</taxon>
        <taxon>Pseudomonadati</taxon>
        <taxon>Pseudomonadota</taxon>
        <taxon>Alphaproteobacteria</taxon>
        <taxon>Hyphomicrobiales</taxon>
        <taxon>Methylobacteriaceae</taxon>
        <taxon>Methylobacterium</taxon>
    </lineage>
</organism>
<dbReference type="EC" id="3.1.-.-" evidence="5"/>
<keyword evidence="1 5" id="KW-1277">Toxin-antitoxin system</keyword>
<evidence type="ECO:0000256" key="4">
    <source>
        <dbReference type="ARBA" id="ARBA00022801"/>
    </source>
</evidence>
<name>A0ABR5HIL3_9HYPH</name>
<dbReference type="SUPFAM" id="SSF88723">
    <property type="entry name" value="PIN domain-like"/>
    <property type="match status" value="1"/>
</dbReference>
<dbReference type="HAMAP" id="MF_00265">
    <property type="entry name" value="VapC_Nob1"/>
    <property type="match status" value="1"/>
</dbReference>
<sequence>MFVDTSALVAILSGDPEAAALVARLQQARQRLTSPLVVAETTIALSSILDLPLPDAGGAVQEYLALASIQVLAVPPKAAAGAIEAFETYGQGRHPAGLGLSECFAYACARSYRMPLLFKGKNLALTDIAVA</sequence>
<evidence type="ECO:0000256" key="2">
    <source>
        <dbReference type="ARBA" id="ARBA00022722"/>
    </source>
</evidence>
<comment type="similarity">
    <text evidence="5">Belongs to the PINc/VapC protein family.</text>
</comment>
<gene>
    <name evidence="5" type="primary">vapC</name>
    <name evidence="7" type="ORF">QR79_01760</name>
</gene>
<feature type="binding site" evidence="5">
    <location>
        <position position="4"/>
    </location>
    <ligand>
        <name>Mg(2+)</name>
        <dbReference type="ChEBI" id="CHEBI:18420"/>
    </ligand>
</feature>
<feature type="domain" description="PIN" evidence="6">
    <location>
        <begin position="1"/>
        <end position="125"/>
    </location>
</feature>
<keyword evidence="5" id="KW-0800">Toxin</keyword>
<dbReference type="Proteomes" id="UP000036471">
    <property type="component" value="Unassembled WGS sequence"/>
</dbReference>
<comment type="function">
    <text evidence="5">Toxic component of a toxin-antitoxin (TA) system. An RNase.</text>
</comment>
<comment type="caution">
    <text evidence="7">The sequence shown here is derived from an EMBL/GenBank/DDBJ whole genome shotgun (WGS) entry which is preliminary data.</text>
</comment>
<protein>
    <recommendedName>
        <fullName evidence="5">Ribonuclease VapC</fullName>
        <shortName evidence="5">RNase VapC</shortName>
        <ecNumber evidence="5">3.1.-.-</ecNumber>
    </recommendedName>
    <alternativeName>
        <fullName evidence="5">Toxin VapC</fullName>
    </alternativeName>
</protein>
<keyword evidence="3 5" id="KW-0479">Metal-binding</keyword>
<reference evidence="7 8" key="1">
    <citation type="submission" date="2014-11" db="EMBL/GenBank/DDBJ databases">
        <title>Comparative genomics of Methylobacterium species.</title>
        <authorList>
            <person name="Chaudhry V."/>
            <person name="Patil P.B."/>
        </authorList>
    </citation>
    <scope>NUCLEOTIDE SEQUENCE [LARGE SCALE GENOMIC DNA]</scope>
    <source>
        <strain evidence="7 8">SE3.6</strain>
    </source>
</reference>
<keyword evidence="8" id="KW-1185">Reference proteome</keyword>
<dbReference type="RefSeq" id="WP_048426626.1">
    <property type="nucleotide sequence ID" value="NZ_JTHF01000047.1"/>
</dbReference>
<dbReference type="InterPro" id="IPR029060">
    <property type="entry name" value="PIN-like_dom_sf"/>
</dbReference>
<keyword evidence="4 5" id="KW-0378">Hydrolase</keyword>
<dbReference type="Pfam" id="PF01850">
    <property type="entry name" value="PIN"/>
    <property type="match status" value="1"/>
</dbReference>
<dbReference type="InterPro" id="IPR022907">
    <property type="entry name" value="VapC_family"/>
</dbReference>
<keyword evidence="5" id="KW-0460">Magnesium</keyword>
<evidence type="ECO:0000256" key="3">
    <source>
        <dbReference type="ARBA" id="ARBA00022723"/>
    </source>
</evidence>